<evidence type="ECO:0000256" key="8">
    <source>
        <dbReference type="ARBA" id="ARBA00023295"/>
    </source>
</evidence>
<dbReference type="InterPro" id="IPR017853">
    <property type="entry name" value="GH"/>
</dbReference>
<name>A0ABP0A2A7_PIPNA</name>
<accession>A0ABP0A2A7</accession>
<protein>
    <recommendedName>
        <fullName evidence="5 9">Beta-glucuronidase</fullName>
        <ecNumber evidence="4 9">3.2.1.31</ecNumber>
    </recommendedName>
</protein>
<dbReference type="Proteomes" id="UP001314169">
    <property type="component" value="Chromosome 4"/>
</dbReference>
<dbReference type="InterPro" id="IPR036156">
    <property type="entry name" value="Beta-gal/glucu_dom_sf"/>
</dbReference>
<comment type="function">
    <text evidence="1 9">Plays an important role in the degradation of dermatan and keratan sulfates.</text>
</comment>
<evidence type="ECO:0000256" key="10">
    <source>
        <dbReference type="SAM" id="MobiDB-lite"/>
    </source>
</evidence>
<dbReference type="InterPro" id="IPR006104">
    <property type="entry name" value="Glyco_hydro_2_N"/>
</dbReference>
<comment type="catalytic activity">
    <reaction evidence="9">
        <text>a beta-D-glucuronoside + H2O = D-glucuronate + an alcohol</text>
        <dbReference type="Rhea" id="RHEA:17633"/>
        <dbReference type="ChEBI" id="CHEBI:15377"/>
        <dbReference type="ChEBI" id="CHEBI:30879"/>
        <dbReference type="ChEBI" id="CHEBI:58720"/>
        <dbReference type="ChEBI" id="CHEBI:83411"/>
        <dbReference type="EC" id="3.2.1.31"/>
    </reaction>
</comment>
<proteinExistence type="inferred from homology"/>
<dbReference type="PROSITE" id="PS00608">
    <property type="entry name" value="GLYCOSYL_HYDROL_F2_2"/>
    <property type="match status" value="1"/>
</dbReference>
<organism evidence="15 16">
    <name type="scientific">Pipistrellus nathusii</name>
    <name type="common">Nathusius' pipistrelle</name>
    <dbReference type="NCBI Taxonomy" id="59473"/>
    <lineage>
        <taxon>Eukaryota</taxon>
        <taxon>Metazoa</taxon>
        <taxon>Chordata</taxon>
        <taxon>Craniata</taxon>
        <taxon>Vertebrata</taxon>
        <taxon>Euteleostomi</taxon>
        <taxon>Mammalia</taxon>
        <taxon>Eutheria</taxon>
        <taxon>Laurasiatheria</taxon>
        <taxon>Chiroptera</taxon>
        <taxon>Yangochiroptera</taxon>
        <taxon>Vespertilionidae</taxon>
        <taxon>Pipistrellus</taxon>
    </lineage>
</organism>
<feature type="region of interest" description="Disordered" evidence="10">
    <location>
        <begin position="631"/>
        <end position="650"/>
    </location>
</feature>
<dbReference type="PRINTS" id="PR00132">
    <property type="entry name" value="GLHYDRLASE2"/>
</dbReference>
<keyword evidence="11" id="KW-0732">Signal</keyword>
<comment type="similarity">
    <text evidence="3 9">Belongs to the glycosyl hydrolase 2 family.</text>
</comment>
<keyword evidence="16" id="KW-1185">Reference proteome</keyword>
<dbReference type="Pfam" id="PF02837">
    <property type="entry name" value="Glyco_hydro_2_N"/>
    <property type="match status" value="1"/>
</dbReference>
<gene>
    <name evidence="15" type="ORF">MPIPNATIZW_LOCUS12938</name>
</gene>
<dbReference type="InterPro" id="IPR023230">
    <property type="entry name" value="Glyco_hydro_2_CS"/>
</dbReference>
<dbReference type="SUPFAM" id="SSF49785">
    <property type="entry name" value="Galactose-binding domain-like"/>
    <property type="match status" value="1"/>
</dbReference>
<dbReference type="Gene3D" id="3.20.20.80">
    <property type="entry name" value="Glycosidases"/>
    <property type="match status" value="1"/>
</dbReference>
<dbReference type="SUPFAM" id="SSF49303">
    <property type="entry name" value="beta-Galactosidase/glucuronidase domain"/>
    <property type="match status" value="1"/>
</dbReference>
<sequence>MARRAAGLWALGPLLWGCALALRGGMLYPRESPSRERKELGGLWKFRADFSENRRQGFEQQWYRAPLRESGPTLDMPVPSSFNDVGQDGRLRGFVGWVWYEREAALPQRWTQDTHTRVVLRIGSAHYYAIVWVNGVHVAEHEGGHLPFEVDISKLVQVGPMSSCRITIAVNNTLTPHTLPPGTIVYETDTSKYPHSYFVQDTHFDFFNYAGLHRPVILYTTPTAYIDDIDVTTSVDQGTGLVYYQISIQGSEHFELEVFLWDEKGNIVAQESGGRGQLQVPNAHLWWPYLMHEHPAYLYTLEARLTVQTAAGYESDFYLLPVGIRTVAVTKNQFLINGKPFYFRGVNKHEDADIRGKGFDWPLLMKDFNLLRWLGANAFRTSHYPYAEEVMQLCDQYGIVVIDESPGVGIVLSQSYNNQSLQHHLEVMEELVRRDKNHPAVVMWSVANEPASSLEPAGYYFKTLIAHTKALDPSRPVTFVTNSKYDADLGAPYVDVICVNSYFSWYHDFGHLEVIQLQLATQFENWYKTYQKPIIQSEYGADAISGFHHDPPLMFSEEYQKSLLEQYHLVLDQKREEYVVGELIWNFADFMTDQSTIRVLGNKKGIFTRQRQPKGAAFLLRERYWKLANETGYHPPAEKPQHLGKSPSTW</sequence>
<dbReference type="PANTHER" id="PTHR10066">
    <property type="entry name" value="BETA-GLUCURONIDASE"/>
    <property type="match status" value="1"/>
</dbReference>
<comment type="subunit">
    <text evidence="9">Homotetramer.</text>
</comment>
<reference evidence="15" key="1">
    <citation type="submission" date="2023-12" db="EMBL/GenBank/DDBJ databases">
        <authorList>
            <person name="Brown T."/>
        </authorList>
    </citation>
    <scope>NUCLEOTIDE SEQUENCE</scope>
</reference>
<dbReference type="SUPFAM" id="SSF51445">
    <property type="entry name" value="(Trans)glycosidases"/>
    <property type="match status" value="1"/>
</dbReference>
<evidence type="ECO:0000313" key="15">
    <source>
        <dbReference type="EMBL" id="CAK6444632.1"/>
    </source>
</evidence>
<dbReference type="PANTHER" id="PTHR10066:SF67">
    <property type="entry name" value="BETA-GLUCURONIDASE"/>
    <property type="match status" value="1"/>
</dbReference>
<dbReference type="EC" id="3.2.1.31" evidence="4 9"/>
<evidence type="ECO:0000256" key="1">
    <source>
        <dbReference type="ARBA" id="ARBA00003025"/>
    </source>
</evidence>
<dbReference type="InterPro" id="IPR013783">
    <property type="entry name" value="Ig-like_fold"/>
</dbReference>
<keyword evidence="8 9" id="KW-0326">Glycosidase</keyword>
<dbReference type="Pfam" id="PF02836">
    <property type="entry name" value="Glyco_hydro_2_C"/>
    <property type="match status" value="1"/>
</dbReference>
<dbReference type="InterPro" id="IPR006101">
    <property type="entry name" value="Glyco_hydro_2"/>
</dbReference>
<keyword evidence="7 9" id="KW-0458">Lysosome</keyword>
<dbReference type="Pfam" id="PF00703">
    <property type="entry name" value="Glyco_hydro_2"/>
    <property type="match status" value="1"/>
</dbReference>
<dbReference type="InterPro" id="IPR006103">
    <property type="entry name" value="Glyco_hydro_2_cat"/>
</dbReference>
<evidence type="ECO:0000256" key="9">
    <source>
        <dbReference type="RuleBase" id="RU361154"/>
    </source>
</evidence>
<dbReference type="InterPro" id="IPR006102">
    <property type="entry name" value="Ig-like_GH2"/>
</dbReference>
<keyword evidence="6 9" id="KW-0378">Hydrolase</keyword>
<feature type="domain" description="Glycoside hydrolase family 2 immunoglobulin-like beta-sandwich" evidence="12">
    <location>
        <begin position="224"/>
        <end position="325"/>
    </location>
</feature>
<evidence type="ECO:0000256" key="11">
    <source>
        <dbReference type="SAM" id="SignalP"/>
    </source>
</evidence>
<feature type="domain" description="Glycosyl hydrolases family 2 sugar binding" evidence="14">
    <location>
        <begin position="38"/>
        <end position="222"/>
    </location>
</feature>
<feature type="signal peptide" evidence="11">
    <location>
        <begin position="1"/>
        <end position="21"/>
    </location>
</feature>
<evidence type="ECO:0000259" key="12">
    <source>
        <dbReference type="Pfam" id="PF00703"/>
    </source>
</evidence>
<feature type="domain" description="Glycoside hydrolase family 2 catalytic" evidence="13">
    <location>
        <begin position="327"/>
        <end position="628"/>
    </location>
</feature>
<evidence type="ECO:0000256" key="7">
    <source>
        <dbReference type="ARBA" id="ARBA00023228"/>
    </source>
</evidence>
<evidence type="ECO:0000256" key="2">
    <source>
        <dbReference type="ARBA" id="ARBA00004371"/>
    </source>
</evidence>
<dbReference type="EMBL" id="OY882861">
    <property type="protein sequence ID" value="CAK6444632.1"/>
    <property type="molecule type" value="Genomic_DNA"/>
</dbReference>
<dbReference type="NCBIfam" id="NF007538">
    <property type="entry name" value="PRK10150.1"/>
    <property type="match status" value="1"/>
</dbReference>
<dbReference type="InterPro" id="IPR023232">
    <property type="entry name" value="Glyco_hydro_2_AS"/>
</dbReference>
<dbReference type="PROSITE" id="PS00719">
    <property type="entry name" value="GLYCOSYL_HYDROL_F2_1"/>
    <property type="match status" value="1"/>
</dbReference>
<dbReference type="InterPro" id="IPR008979">
    <property type="entry name" value="Galactose-bd-like_sf"/>
</dbReference>
<comment type="activity regulation">
    <text evidence="9">Inhibited by L-aspartic acid.</text>
</comment>
<evidence type="ECO:0000256" key="3">
    <source>
        <dbReference type="ARBA" id="ARBA00007401"/>
    </source>
</evidence>
<evidence type="ECO:0000256" key="5">
    <source>
        <dbReference type="ARBA" id="ARBA00016205"/>
    </source>
</evidence>
<evidence type="ECO:0000256" key="6">
    <source>
        <dbReference type="ARBA" id="ARBA00022801"/>
    </source>
</evidence>
<comment type="subcellular location">
    <subcellularLocation>
        <location evidence="2">Lysosome</location>
    </subcellularLocation>
</comment>
<evidence type="ECO:0000313" key="16">
    <source>
        <dbReference type="Proteomes" id="UP001314169"/>
    </source>
</evidence>
<dbReference type="Gene3D" id="2.60.40.10">
    <property type="entry name" value="Immunoglobulins"/>
    <property type="match status" value="1"/>
</dbReference>
<evidence type="ECO:0000256" key="4">
    <source>
        <dbReference type="ARBA" id="ARBA00012761"/>
    </source>
</evidence>
<evidence type="ECO:0000259" key="13">
    <source>
        <dbReference type="Pfam" id="PF02836"/>
    </source>
</evidence>
<evidence type="ECO:0000259" key="14">
    <source>
        <dbReference type="Pfam" id="PF02837"/>
    </source>
</evidence>
<feature type="chain" id="PRO_5046177174" description="Beta-glucuronidase" evidence="11">
    <location>
        <begin position="22"/>
        <end position="650"/>
    </location>
</feature>
<dbReference type="Gene3D" id="2.60.120.260">
    <property type="entry name" value="Galactose-binding domain-like"/>
    <property type="match status" value="1"/>
</dbReference>